<dbReference type="Gene3D" id="3.90.1570.10">
    <property type="entry name" value="tt1808, chain A"/>
    <property type="match status" value="1"/>
</dbReference>
<feature type="domain" description="Putative restriction endonuclease" evidence="1">
    <location>
        <begin position="11"/>
        <end position="172"/>
    </location>
</feature>
<keyword evidence="2" id="KW-0255">Endonuclease</keyword>
<dbReference type="EMBL" id="BAABHB010000014">
    <property type="protein sequence ID" value="GAA4416826.1"/>
    <property type="molecule type" value="Genomic_DNA"/>
</dbReference>
<sequence>MSETVTILSPDAYLEMERRSLFKHEYYRGQLVATTSAGNNHNIITGNLIGALHPFLKEKPCTLYHSDMRLFIPDGTTYAYPDLMVVAGMKYFTDEKKDTIINPLLVIEVLASSTEAYDRGEKFRKYRTIPTLHEYVMISSEKMNVEVYHKEDGHWLLSDSQSPEGTVHLESIGYALALADVYAQTEDLNE</sequence>
<organism evidence="2 3">
    <name type="scientific">Nibrella viscosa</name>
    <dbReference type="NCBI Taxonomy" id="1084524"/>
    <lineage>
        <taxon>Bacteria</taxon>
        <taxon>Pseudomonadati</taxon>
        <taxon>Bacteroidota</taxon>
        <taxon>Cytophagia</taxon>
        <taxon>Cytophagales</taxon>
        <taxon>Spirosomataceae</taxon>
        <taxon>Nibrella</taxon>
    </lineage>
</organism>
<evidence type="ECO:0000313" key="3">
    <source>
        <dbReference type="Proteomes" id="UP001500936"/>
    </source>
</evidence>
<dbReference type="CDD" id="cd06260">
    <property type="entry name" value="DUF820-like"/>
    <property type="match status" value="1"/>
</dbReference>
<dbReference type="GO" id="GO:0004519">
    <property type="term" value="F:endonuclease activity"/>
    <property type="evidence" value="ECO:0007669"/>
    <property type="project" value="UniProtKB-KW"/>
</dbReference>
<dbReference type="PANTHER" id="PTHR36558:SF1">
    <property type="entry name" value="RESTRICTION ENDONUCLEASE DOMAIN-CONTAINING PROTEIN-RELATED"/>
    <property type="match status" value="1"/>
</dbReference>
<proteinExistence type="predicted"/>
<dbReference type="PANTHER" id="PTHR36558">
    <property type="entry name" value="GLR1098 PROTEIN"/>
    <property type="match status" value="1"/>
</dbReference>
<evidence type="ECO:0000259" key="1">
    <source>
        <dbReference type="Pfam" id="PF05685"/>
    </source>
</evidence>
<comment type="caution">
    <text evidence="2">The sequence shown here is derived from an EMBL/GenBank/DDBJ whole genome shotgun (WGS) entry which is preliminary data.</text>
</comment>
<keyword evidence="3" id="KW-1185">Reference proteome</keyword>
<gene>
    <name evidence="2" type="ORF">GCM10023187_48650</name>
</gene>
<evidence type="ECO:0000313" key="2">
    <source>
        <dbReference type="EMBL" id="GAA4416826.1"/>
    </source>
</evidence>
<name>A0ABP8KUX8_9BACT</name>
<dbReference type="InterPro" id="IPR011335">
    <property type="entry name" value="Restrct_endonuc-II-like"/>
</dbReference>
<keyword evidence="2" id="KW-0540">Nuclease</keyword>
<accession>A0ABP8KUX8</accession>
<dbReference type="SUPFAM" id="SSF52980">
    <property type="entry name" value="Restriction endonuclease-like"/>
    <property type="match status" value="1"/>
</dbReference>
<dbReference type="Proteomes" id="UP001500936">
    <property type="component" value="Unassembled WGS sequence"/>
</dbReference>
<dbReference type="RefSeq" id="WP_345270654.1">
    <property type="nucleotide sequence ID" value="NZ_BAABHB010000014.1"/>
</dbReference>
<dbReference type="Pfam" id="PF05685">
    <property type="entry name" value="Uma2"/>
    <property type="match status" value="1"/>
</dbReference>
<dbReference type="InterPro" id="IPR008538">
    <property type="entry name" value="Uma2"/>
</dbReference>
<keyword evidence="2" id="KW-0378">Hydrolase</keyword>
<dbReference type="InterPro" id="IPR012296">
    <property type="entry name" value="Nuclease_put_TT1808"/>
</dbReference>
<protein>
    <submittedName>
        <fullName evidence="2">Uma2 family endonuclease</fullName>
    </submittedName>
</protein>
<reference evidence="3" key="1">
    <citation type="journal article" date="2019" name="Int. J. Syst. Evol. Microbiol.">
        <title>The Global Catalogue of Microorganisms (GCM) 10K type strain sequencing project: providing services to taxonomists for standard genome sequencing and annotation.</title>
        <authorList>
            <consortium name="The Broad Institute Genomics Platform"/>
            <consortium name="The Broad Institute Genome Sequencing Center for Infectious Disease"/>
            <person name="Wu L."/>
            <person name="Ma J."/>
        </authorList>
    </citation>
    <scope>NUCLEOTIDE SEQUENCE [LARGE SCALE GENOMIC DNA]</scope>
    <source>
        <strain evidence="3">JCM 17925</strain>
    </source>
</reference>